<comment type="caution">
    <text evidence="2">The sequence shown here is derived from an EMBL/GenBank/DDBJ whole genome shotgun (WGS) entry which is preliminary data.</text>
</comment>
<evidence type="ECO:0000313" key="3">
    <source>
        <dbReference type="Proteomes" id="UP000231632"/>
    </source>
</evidence>
<dbReference type="STRING" id="1921010.MMIC_P2193"/>
<evidence type="ECO:0008006" key="4">
    <source>
        <dbReference type="Google" id="ProtNLM"/>
    </source>
</evidence>
<sequence length="135" mass="14812">MKKIMVLTVAMLLTGTAWAGDGSLKQIMQQLGKDYSSLNHAILLKDFAGAAHFAHAIADHDKPSMGQRLKIMGELGTEMSAFKKADGRVHELAIKIEEAARAKDMPLLIQSQSQMLTACMACHTSYRSRIVNLLE</sequence>
<name>A0A1L8CQP3_9PROT</name>
<dbReference type="GO" id="GO:0009055">
    <property type="term" value="F:electron transfer activity"/>
    <property type="evidence" value="ECO:0007669"/>
    <property type="project" value="InterPro"/>
</dbReference>
<dbReference type="Proteomes" id="UP000231632">
    <property type="component" value="Unassembled WGS sequence"/>
</dbReference>
<dbReference type="InterPro" id="IPR010980">
    <property type="entry name" value="Cyt_c/b562"/>
</dbReference>
<dbReference type="EMBL" id="BDFD01000023">
    <property type="protein sequence ID" value="GAV21213.1"/>
    <property type="molecule type" value="Genomic_DNA"/>
</dbReference>
<keyword evidence="3" id="KW-1185">Reference proteome</keyword>
<reference evidence="2 3" key="1">
    <citation type="journal article" date="2017" name="Arch. Microbiol.">
        <title>Mariprofundus micogutta sp. nov., a novel iron-oxidizing zetaproteobacterium isolated from a deep-sea hydrothermal field at the Bayonnaise knoll of the Izu-Ogasawara arc, and a description of Mariprofundales ord. nov. and Zetaproteobacteria classis nov.</title>
        <authorList>
            <person name="Makita H."/>
            <person name="Tanaka E."/>
            <person name="Mitsunobu S."/>
            <person name="Miyazaki M."/>
            <person name="Nunoura T."/>
            <person name="Uematsu K."/>
            <person name="Takaki Y."/>
            <person name="Nishi S."/>
            <person name="Shimamura S."/>
            <person name="Takai K."/>
        </authorList>
    </citation>
    <scope>NUCLEOTIDE SEQUENCE [LARGE SCALE GENOMIC DNA]</scope>
    <source>
        <strain evidence="2 3">ET2</strain>
    </source>
</reference>
<dbReference type="GO" id="GO:0020037">
    <property type="term" value="F:heme binding"/>
    <property type="evidence" value="ECO:0007669"/>
    <property type="project" value="InterPro"/>
</dbReference>
<organism evidence="2 3">
    <name type="scientific">Mariprofundus micogutta</name>
    <dbReference type="NCBI Taxonomy" id="1921010"/>
    <lineage>
        <taxon>Bacteria</taxon>
        <taxon>Pseudomonadati</taxon>
        <taxon>Pseudomonadota</taxon>
        <taxon>Candidatius Mariprofundia</taxon>
        <taxon>Mariprofundales</taxon>
        <taxon>Mariprofundaceae</taxon>
        <taxon>Mariprofundus</taxon>
    </lineage>
</organism>
<dbReference type="SUPFAM" id="SSF47175">
    <property type="entry name" value="Cytochromes"/>
    <property type="match status" value="1"/>
</dbReference>
<protein>
    <recommendedName>
        <fullName evidence="4">Cytochrome C</fullName>
    </recommendedName>
</protein>
<keyword evidence="1" id="KW-0732">Signal</keyword>
<evidence type="ECO:0000256" key="1">
    <source>
        <dbReference type="SAM" id="SignalP"/>
    </source>
</evidence>
<proteinExistence type="predicted"/>
<evidence type="ECO:0000313" key="2">
    <source>
        <dbReference type="EMBL" id="GAV21213.1"/>
    </source>
</evidence>
<feature type="chain" id="PRO_5012544042" description="Cytochrome C" evidence="1">
    <location>
        <begin position="20"/>
        <end position="135"/>
    </location>
</feature>
<dbReference type="OrthoDB" id="1430833at2"/>
<feature type="signal peptide" evidence="1">
    <location>
        <begin position="1"/>
        <end position="19"/>
    </location>
</feature>
<accession>A0A1L8CQP3</accession>
<dbReference type="GO" id="GO:0022900">
    <property type="term" value="P:electron transport chain"/>
    <property type="evidence" value="ECO:0007669"/>
    <property type="project" value="InterPro"/>
</dbReference>
<dbReference type="AlphaFoldDB" id="A0A1L8CQP3"/>
<gene>
    <name evidence="2" type="ORF">MMIC_P2193</name>
</gene>
<dbReference type="GO" id="GO:0005506">
    <property type="term" value="F:iron ion binding"/>
    <property type="evidence" value="ECO:0007669"/>
    <property type="project" value="InterPro"/>
</dbReference>
<dbReference type="RefSeq" id="WP_072660514.1">
    <property type="nucleotide sequence ID" value="NZ_BDFD01000023.1"/>
</dbReference>
<dbReference type="Gene3D" id="1.20.120.10">
    <property type="entry name" value="Cytochrome c/b562"/>
    <property type="match status" value="1"/>
</dbReference>